<dbReference type="PANTHER" id="PTHR37984">
    <property type="entry name" value="PROTEIN CBG26694"/>
    <property type="match status" value="1"/>
</dbReference>
<dbReference type="InterPro" id="IPR043502">
    <property type="entry name" value="DNA/RNA_pol_sf"/>
</dbReference>
<evidence type="ECO:0000256" key="2">
    <source>
        <dbReference type="ARBA" id="ARBA00012180"/>
    </source>
</evidence>
<feature type="domain" description="Reverse transcriptase" evidence="3">
    <location>
        <begin position="169"/>
        <end position="275"/>
    </location>
</feature>
<dbReference type="AlphaFoldDB" id="A0A9Q1JAP5"/>
<evidence type="ECO:0000313" key="5">
    <source>
        <dbReference type="Proteomes" id="UP001152622"/>
    </source>
</evidence>
<comment type="similarity">
    <text evidence="1">Belongs to the beta type-B retroviral polymerase family. HERV class-II K(HML-2) pol subfamily.</text>
</comment>
<dbReference type="EMBL" id="JAINUF010000002">
    <property type="protein sequence ID" value="KAJ8375467.1"/>
    <property type="molecule type" value="Genomic_DNA"/>
</dbReference>
<proteinExistence type="inferred from homology"/>
<dbReference type="EC" id="3.1.26.4" evidence="2"/>
<gene>
    <name evidence="4" type="ORF">SKAU_G00060470</name>
</gene>
<sequence length="302" mass="33585">MIADAGGSPWMTELKMDAHKTVFKIDTGADVTAVPETLYARGQFSRLVRPTRILKGPGRNPLQVKGKFTATLSKGNKTTKEDIYVVEGLSRPAATALQLVARLDDVSLDSKETIKQEFPKLFSGLEMMEDELNHMEQQGVISKVEEPTEWCAPMVVVPRRTGRGVRICTDLTVLNKSMMRERHPLPSVENTLGQLAGAKVFSKLDANAGFGQIPIAKESALLTTFITPFGRYCYNRLCFGILSAPEHFQKRMQQILEGLEGVLCQTDDVLIWGATQIEKEALASTWACERFTEFLIGKSFRI</sequence>
<dbReference type="InterPro" id="IPR000477">
    <property type="entry name" value="RT_dom"/>
</dbReference>
<dbReference type="CDD" id="cd01647">
    <property type="entry name" value="RT_LTR"/>
    <property type="match status" value="1"/>
</dbReference>
<name>A0A9Q1JAP5_SYNKA</name>
<evidence type="ECO:0000256" key="1">
    <source>
        <dbReference type="ARBA" id="ARBA00010879"/>
    </source>
</evidence>
<dbReference type="InterPro" id="IPR043128">
    <property type="entry name" value="Rev_trsase/Diguanyl_cyclase"/>
</dbReference>
<accession>A0A9Q1JAP5</accession>
<dbReference type="InterPro" id="IPR050951">
    <property type="entry name" value="Retrovirus_Pol_polyprotein"/>
</dbReference>
<dbReference type="PANTHER" id="PTHR37984:SF9">
    <property type="entry name" value="INTEGRASE CATALYTIC DOMAIN-CONTAINING PROTEIN"/>
    <property type="match status" value="1"/>
</dbReference>
<keyword evidence="5" id="KW-1185">Reference proteome</keyword>
<dbReference type="Gene3D" id="3.10.10.10">
    <property type="entry name" value="HIV Type 1 Reverse Transcriptase, subunit A, domain 1"/>
    <property type="match status" value="1"/>
</dbReference>
<dbReference type="GO" id="GO:0004523">
    <property type="term" value="F:RNA-DNA hybrid ribonuclease activity"/>
    <property type="evidence" value="ECO:0007669"/>
    <property type="project" value="UniProtKB-EC"/>
</dbReference>
<organism evidence="4 5">
    <name type="scientific">Synaphobranchus kaupii</name>
    <name type="common">Kaup's arrowtooth eel</name>
    <dbReference type="NCBI Taxonomy" id="118154"/>
    <lineage>
        <taxon>Eukaryota</taxon>
        <taxon>Metazoa</taxon>
        <taxon>Chordata</taxon>
        <taxon>Craniata</taxon>
        <taxon>Vertebrata</taxon>
        <taxon>Euteleostomi</taxon>
        <taxon>Actinopterygii</taxon>
        <taxon>Neopterygii</taxon>
        <taxon>Teleostei</taxon>
        <taxon>Anguilliformes</taxon>
        <taxon>Synaphobranchidae</taxon>
        <taxon>Synaphobranchus</taxon>
    </lineage>
</organism>
<comment type="caution">
    <text evidence="4">The sequence shown here is derived from an EMBL/GenBank/DDBJ whole genome shotgun (WGS) entry which is preliminary data.</text>
</comment>
<dbReference type="Proteomes" id="UP001152622">
    <property type="component" value="Chromosome 2"/>
</dbReference>
<reference evidence="4" key="1">
    <citation type="journal article" date="2023" name="Science">
        <title>Genome structures resolve the early diversification of teleost fishes.</title>
        <authorList>
            <person name="Parey E."/>
            <person name="Louis A."/>
            <person name="Montfort J."/>
            <person name="Bouchez O."/>
            <person name="Roques C."/>
            <person name="Iampietro C."/>
            <person name="Lluch J."/>
            <person name="Castinel A."/>
            <person name="Donnadieu C."/>
            <person name="Desvignes T."/>
            <person name="Floi Bucao C."/>
            <person name="Jouanno E."/>
            <person name="Wen M."/>
            <person name="Mejri S."/>
            <person name="Dirks R."/>
            <person name="Jansen H."/>
            <person name="Henkel C."/>
            <person name="Chen W.J."/>
            <person name="Zahm M."/>
            <person name="Cabau C."/>
            <person name="Klopp C."/>
            <person name="Thompson A.W."/>
            <person name="Robinson-Rechavi M."/>
            <person name="Braasch I."/>
            <person name="Lecointre G."/>
            <person name="Bobe J."/>
            <person name="Postlethwait J.H."/>
            <person name="Berthelot C."/>
            <person name="Roest Crollius H."/>
            <person name="Guiguen Y."/>
        </authorList>
    </citation>
    <scope>NUCLEOTIDE SEQUENCE</scope>
    <source>
        <strain evidence="4">WJC10195</strain>
    </source>
</reference>
<dbReference type="OrthoDB" id="775972at2759"/>
<evidence type="ECO:0000313" key="4">
    <source>
        <dbReference type="EMBL" id="KAJ8375467.1"/>
    </source>
</evidence>
<evidence type="ECO:0000259" key="3">
    <source>
        <dbReference type="Pfam" id="PF00078"/>
    </source>
</evidence>
<dbReference type="SUPFAM" id="SSF56672">
    <property type="entry name" value="DNA/RNA polymerases"/>
    <property type="match status" value="1"/>
</dbReference>
<protein>
    <recommendedName>
        <fullName evidence="2">ribonuclease H</fullName>
        <ecNumber evidence="2">3.1.26.4</ecNumber>
    </recommendedName>
</protein>
<dbReference type="Gene3D" id="3.30.70.270">
    <property type="match status" value="1"/>
</dbReference>
<dbReference type="Pfam" id="PF00078">
    <property type="entry name" value="RVT_1"/>
    <property type="match status" value="1"/>
</dbReference>